<evidence type="ECO:0000256" key="1">
    <source>
        <dbReference type="SAM" id="Phobius"/>
    </source>
</evidence>
<sequence length="169" mass="19341">MFSVRVECLAPLCDNVHSSSDQAAENGTDKRKVLLTTPYEVWLTKLRPRPWPWFEFTPETIQPRLDLVSLSGHCRKTCVVFEQCFCSQLYLRIEHLRLMCDELPNTPGMVSLEFTVFVMYLALLLLASTDISHTRFSRSSTTITNLKLQLIAFSDESLHVGLLLHKTHG</sequence>
<name>A0A8R7K002_TRIUA</name>
<keyword evidence="1" id="KW-0812">Transmembrane</keyword>
<protein>
    <submittedName>
        <fullName evidence="2">Uncharacterized protein</fullName>
    </submittedName>
</protein>
<dbReference type="Proteomes" id="UP000015106">
    <property type="component" value="Chromosome 1"/>
</dbReference>
<keyword evidence="3" id="KW-1185">Reference proteome</keyword>
<evidence type="ECO:0000313" key="2">
    <source>
        <dbReference type="EnsemblPlants" id="TuG1812G0100002263.01.T01.cds350371"/>
    </source>
</evidence>
<evidence type="ECO:0000313" key="3">
    <source>
        <dbReference type="Proteomes" id="UP000015106"/>
    </source>
</evidence>
<organism evidence="2 3">
    <name type="scientific">Triticum urartu</name>
    <name type="common">Red wild einkorn</name>
    <name type="synonym">Crithodium urartu</name>
    <dbReference type="NCBI Taxonomy" id="4572"/>
    <lineage>
        <taxon>Eukaryota</taxon>
        <taxon>Viridiplantae</taxon>
        <taxon>Streptophyta</taxon>
        <taxon>Embryophyta</taxon>
        <taxon>Tracheophyta</taxon>
        <taxon>Spermatophyta</taxon>
        <taxon>Magnoliopsida</taxon>
        <taxon>Liliopsida</taxon>
        <taxon>Poales</taxon>
        <taxon>Poaceae</taxon>
        <taxon>BOP clade</taxon>
        <taxon>Pooideae</taxon>
        <taxon>Triticodae</taxon>
        <taxon>Triticeae</taxon>
        <taxon>Triticinae</taxon>
        <taxon>Triticum</taxon>
    </lineage>
</organism>
<dbReference type="Gramene" id="TuG1812G0100002263.01.T01">
    <property type="protein sequence ID" value="TuG1812G0100002263.01.T01.cds350371"/>
    <property type="gene ID" value="TuG1812G0100002263.01"/>
</dbReference>
<keyword evidence="1" id="KW-0472">Membrane</keyword>
<feature type="transmembrane region" description="Helical" evidence="1">
    <location>
        <begin position="108"/>
        <end position="128"/>
    </location>
</feature>
<reference evidence="3" key="1">
    <citation type="journal article" date="2013" name="Nature">
        <title>Draft genome of the wheat A-genome progenitor Triticum urartu.</title>
        <authorList>
            <person name="Ling H.Q."/>
            <person name="Zhao S."/>
            <person name="Liu D."/>
            <person name="Wang J."/>
            <person name="Sun H."/>
            <person name="Zhang C."/>
            <person name="Fan H."/>
            <person name="Li D."/>
            <person name="Dong L."/>
            <person name="Tao Y."/>
            <person name="Gao C."/>
            <person name="Wu H."/>
            <person name="Li Y."/>
            <person name="Cui Y."/>
            <person name="Guo X."/>
            <person name="Zheng S."/>
            <person name="Wang B."/>
            <person name="Yu K."/>
            <person name="Liang Q."/>
            <person name="Yang W."/>
            <person name="Lou X."/>
            <person name="Chen J."/>
            <person name="Feng M."/>
            <person name="Jian J."/>
            <person name="Zhang X."/>
            <person name="Luo G."/>
            <person name="Jiang Y."/>
            <person name="Liu J."/>
            <person name="Wang Z."/>
            <person name="Sha Y."/>
            <person name="Zhang B."/>
            <person name="Wu H."/>
            <person name="Tang D."/>
            <person name="Shen Q."/>
            <person name="Xue P."/>
            <person name="Zou S."/>
            <person name="Wang X."/>
            <person name="Liu X."/>
            <person name="Wang F."/>
            <person name="Yang Y."/>
            <person name="An X."/>
            <person name="Dong Z."/>
            <person name="Zhang K."/>
            <person name="Zhang X."/>
            <person name="Luo M.C."/>
            <person name="Dvorak J."/>
            <person name="Tong Y."/>
            <person name="Wang J."/>
            <person name="Yang H."/>
            <person name="Li Z."/>
            <person name="Wang D."/>
            <person name="Zhang A."/>
            <person name="Wang J."/>
        </authorList>
    </citation>
    <scope>NUCLEOTIDE SEQUENCE</scope>
    <source>
        <strain evidence="3">cv. G1812</strain>
    </source>
</reference>
<keyword evidence="1" id="KW-1133">Transmembrane helix</keyword>
<reference evidence="2" key="2">
    <citation type="submission" date="2018-03" db="EMBL/GenBank/DDBJ databases">
        <title>The Triticum urartu genome reveals the dynamic nature of wheat genome evolution.</title>
        <authorList>
            <person name="Ling H."/>
            <person name="Ma B."/>
            <person name="Shi X."/>
            <person name="Liu H."/>
            <person name="Dong L."/>
            <person name="Sun H."/>
            <person name="Cao Y."/>
            <person name="Gao Q."/>
            <person name="Zheng S."/>
            <person name="Li Y."/>
            <person name="Yu Y."/>
            <person name="Du H."/>
            <person name="Qi M."/>
            <person name="Li Y."/>
            <person name="Yu H."/>
            <person name="Cui Y."/>
            <person name="Wang N."/>
            <person name="Chen C."/>
            <person name="Wu H."/>
            <person name="Zhao Y."/>
            <person name="Zhang J."/>
            <person name="Li Y."/>
            <person name="Zhou W."/>
            <person name="Zhang B."/>
            <person name="Hu W."/>
            <person name="Eijk M."/>
            <person name="Tang J."/>
            <person name="Witsenboer H."/>
            <person name="Zhao S."/>
            <person name="Li Z."/>
            <person name="Zhang A."/>
            <person name="Wang D."/>
            <person name="Liang C."/>
        </authorList>
    </citation>
    <scope>NUCLEOTIDE SEQUENCE [LARGE SCALE GENOMIC DNA]</scope>
    <source>
        <strain evidence="2">cv. G1812</strain>
    </source>
</reference>
<proteinExistence type="predicted"/>
<dbReference type="EnsemblPlants" id="TuG1812G0100002263.01.T01">
    <property type="protein sequence ID" value="TuG1812G0100002263.01.T01.cds350371"/>
    <property type="gene ID" value="TuG1812G0100002263.01"/>
</dbReference>
<dbReference type="AlphaFoldDB" id="A0A8R7K002"/>
<accession>A0A8R7K002</accession>
<reference evidence="2" key="3">
    <citation type="submission" date="2022-06" db="UniProtKB">
        <authorList>
            <consortium name="EnsemblPlants"/>
        </authorList>
    </citation>
    <scope>IDENTIFICATION</scope>
</reference>